<sequence>YYTTLAAALYVRQDEEGGWWVIMDAPDVGAEWHHIERSASAMFKCGLLEGISDGHIADEEYYARARSGY</sequence>
<gene>
    <name evidence="2" type="ORF">DOTSEDRAFT_116897</name>
</gene>
<dbReference type="InterPro" id="IPR010905">
    <property type="entry name" value="Glyco_hydro_88"/>
</dbReference>
<protein>
    <submittedName>
        <fullName evidence="2">Glycoside hydrolase family 105 protein</fullName>
    </submittedName>
</protein>
<dbReference type="HOGENOM" id="CLU_2782744_0_0_1"/>
<dbReference type="SUPFAM" id="SSF48208">
    <property type="entry name" value="Six-hairpin glycosidases"/>
    <property type="match status" value="1"/>
</dbReference>
<evidence type="ECO:0000313" key="2">
    <source>
        <dbReference type="EMBL" id="EME40582.1"/>
    </source>
</evidence>
<dbReference type="GO" id="GO:0016787">
    <property type="term" value="F:hydrolase activity"/>
    <property type="evidence" value="ECO:0007669"/>
    <property type="project" value="UniProtKB-KW"/>
</dbReference>
<organism evidence="2 3">
    <name type="scientific">Dothistroma septosporum (strain NZE10 / CBS 128990)</name>
    <name type="common">Red band needle blight fungus</name>
    <name type="synonym">Mycosphaerella pini</name>
    <dbReference type="NCBI Taxonomy" id="675120"/>
    <lineage>
        <taxon>Eukaryota</taxon>
        <taxon>Fungi</taxon>
        <taxon>Dikarya</taxon>
        <taxon>Ascomycota</taxon>
        <taxon>Pezizomycotina</taxon>
        <taxon>Dothideomycetes</taxon>
        <taxon>Dothideomycetidae</taxon>
        <taxon>Mycosphaerellales</taxon>
        <taxon>Mycosphaerellaceae</taxon>
        <taxon>Dothistroma</taxon>
    </lineage>
</organism>
<keyword evidence="1 2" id="KW-0378">Hydrolase</keyword>
<dbReference type="OrthoDB" id="10265871at2759"/>
<dbReference type="STRING" id="675120.N1PDZ6"/>
<dbReference type="InterPro" id="IPR012341">
    <property type="entry name" value="6hp_glycosidase-like_sf"/>
</dbReference>
<dbReference type="GO" id="GO:0005975">
    <property type="term" value="P:carbohydrate metabolic process"/>
    <property type="evidence" value="ECO:0007669"/>
    <property type="project" value="InterPro"/>
</dbReference>
<reference evidence="3" key="1">
    <citation type="journal article" date="2012" name="PLoS Genet.">
        <title>The genomes of the fungal plant pathogens Cladosporium fulvum and Dothistroma septosporum reveal adaptation to different hosts and lifestyles but also signatures of common ancestry.</title>
        <authorList>
            <person name="de Wit P.J.G.M."/>
            <person name="van der Burgt A."/>
            <person name="Oekmen B."/>
            <person name="Stergiopoulos I."/>
            <person name="Abd-Elsalam K.A."/>
            <person name="Aerts A.L."/>
            <person name="Bahkali A.H."/>
            <person name="Beenen H.G."/>
            <person name="Chettri P."/>
            <person name="Cox M.P."/>
            <person name="Datema E."/>
            <person name="de Vries R.P."/>
            <person name="Dhillon B."/>
            <person name="Ganley A.R."/>
            <person name="Griffiths S.A."/>
            <person name="Guo Y."/>
            <person name="Hamelin R.C."/>
            <person name="Henrissat B."/>
            <person name="Kabir M.S."/>
            <person name="Jashni M.K."/>
            <person name="Kema G."/>
            <person name="Klaubauf S."/>
            <person name="Lapidus A."/>
            <person name="Levasseur A."/>
            <person name="Lindquist E."/>
            <person name="Mehrabi R."/>
            <person name="Ohm R.A."/>
            <person name="Owen T.J."/>
            <person name="Salamov A."/>
            <person name="Schwelm A."/>
            <person name="Schijlen E."/>
            <person name="Sun H."/>
            <person name="van den Burg H.A."/>
            <person name="van Ham R.C.H.J."/>
            <person name="Zhang S."/>
            <person name="Goodwin S.B."/>
            <person name="Grigoriev I.V."/>
            <person name="Collemare J."/>
            <person name="Bradshaw R.E."/>
        </authorList>
    </citation>
    <scope>NUCLEOTIDE SEQUENCE [LARGE SCALE GENOMIC DNA]</scope>
    <source>
        <strain evidence="3">NZE10 / CBS 128990</strain>
    </source>
</reference>
<dbReference type="AlphaFoldDB" id="N1PDZ6"/>
<dbReference type="Proteomes" id="UP000016933">
    <property type="component" value="Unassembled WGS sequence"/>
</dbReference>
<dbReference type="Gene3D" id="1.50.10.10">
    <property type="match status" value="1"/>
</dbReference>
<evidence type="ECO:0000313" key="3">
    <source>
        <dbReference type="Proteomes" id="UP000016933"/>
    </source>
</evidence>
<proteinExistence type="predicted"/>
<feature type="non-terminal residue" evidence="2">
    <location>
        <position position="1"/>
    </location>
</feature>
<reference evidence="2 3" key="2">
    <citation type="journal article" date="2012" name="PLoS Pathog.">
        <title>Diverse lifestyles and strategies of plant pathogenesis encoded in the genomes of eighteen Dothideomycetes fungi.</title>
        <authorList>
            <person name="Ohm R.A."/>
            <person name="Feau N."/>
            <person name="Henrissat B."/>
            <person name="Schoch C.L."/>
            <person name="Horwitz B.A."/>
            <person name="Barry K.W."/>
            <person name="Condon B.J."/>
            <person name="Copeland A.C."/>
            <person name="Dhillon B."/>
            <person name="Glaser F."/>
            <person name="Hesse C.N."/>
            <person name="Kosti I."/>
            <person name="LaButti K."/>
            <person name="Lindquist E.A."/>
            <person name="Lucas S."/>
            <person name="Salamov A.A."/>
            <person name="Bradshaw R.E."/>
            <person name="Ciuffetti L."/>
            <person name="Hamelin R.C."/>
            <person name="Kema G.H.J."/>
            <person name="Lawrence C."/>
            <person name="Scott J.A."/>
            <person name="Spatafora J.W."/>
            <person name="Turgeon B.G."/>
            <person name="de Wit P.J.G.M."/>
            <person name="Zhong S."/>
            <person name="Goodwin S.B."/>
            <person name="Grigoriev I.V."/>
        </authorList>
    </citation>
    <scope>NUCLEOTIDE SEQUENCE [LARGE SCALE GENOMIC DNA]</scope>
    <source>
        <strain evidence="3">NZE10 / CBS 128990</strain>
    </source>
</reference>
<accession>N1PDZ6</accession>
<dbReference type="EMBL" id="KB446543">
    <property type="protein sequence ID" value="EME40582.1"/>
    <property type="molecule type" value="Genomic_DNA"/>
</dbReference>
<feature type="non-terminal residue" evidence="2">
    <location>
        <position position="69"/>
    </location>
</feature>
<evidence type="ECO:0000256" key="1">
    <source>
        <dbReference type="ARBA" id="ARBA00022801"/>
    </source>
</evidence>
<name>N1PDZ6_DOTSN</name>
<dbReference type="InterPro" id="IPR008928">
    <property type="entry name" value="6-hairpin_glycosidase_sf"/>
</dbReference>
<dbReference type="Pfam" id="PF07470">
    <property type="entry name" value="Glyco_hydro_88"/>
    <property type="match status" value="1"/>
</dbReference>
<keyword evidence="3" id="KW-1185">Reference proteome</keyword>